<proteinExistence type="predicted"/>
<comment type="caution">
    <text evidence="3">The sequence shown here is derived from an EMBL/GenBank/DDBJ whole genome shotgun (WGS) entry which is preliminary data.</text>
</comment>
<dbReference type="SUPFAM" id="SSF52218">
    <property type="entry name" value="Flavoproteins"/>
    <property type="match status" value="1"/>
</dbReference>
<dbReference type="PANTHER" id="PTHR39201:SF1">
    <property type="entry name" value="FLAVODOXIN-LIKE DOMAIN-CONTAINING PROTEIN"/>
    <property type="match status" value="1"/>
</dbReference>
<reference evidence="3 4" key="1">
    <citation type="journal article" date="2019" name="Nat. Microbiol.">
        <title>Genomic variation and strain-specific functional adaptation in the human gut microbiome during early life.</title>
        <authorList>
            <person name="Vatanen T."/>
            <person name="Plichta D.R."/>
            <person name="Somani J."/>
            <person name="Munch P.C."/>
            <person name="Arthur T.D."/>
            <person name="Hall A.B."/>
            <person name="Rudolf S."/>
            <person name="Oakeley E.J."/>
            <person name="Ke X."/>
            <person name="Young R.A."/>
            <person name="Haiser H.J."/>
            <person name="Kolde R."/>
            <person name="Yassour M."/>
            <person name="Luopajarvi K."/>
            <person name="Siljander H."/>
            <person name="Virtanen S.M."/>
            <person name="Ilonen J."/>
            <person name="Uibo R."/>
            <person name="Tillmann V."/>
            <person name="Mokurov S."/>
            <person name="Dorshakova N."/>
            <person name="Porter J.A."/>
            <person name="McHardy A.C."/>
            <person name="Lahdesmaki H."/>
            <person name="Vlamakis H."/>
            <person name="Huttenhower C."/>
            <person name="Knip M."/>
            <person name="Xavier R.J."/>
        </authorList>
    </citation>
    <scope>NUCLEOTIDE SEQUENCE [LARGE SCALE GENOMIC DNA]</scope>
    <source>
        <strain evidence="3 4">RJX1052</strain>
    </source>
</reference>
<evidence type="ECO:0000259" key="2">
    <source>
        <dbReference type="Pfam" id="PF12682"/>
    </source>
</evidence>
<dbReference type="NCBIfam" id="NF005389">
    <property type="entry name" value="PRK06934.1"/>
    <property type="match status" value="1"/>
</dbReference>
<organism evidence="3 4">
    <name type="scientific">Phocaeicola dorei</name>
    <dbReference type="NCBI Taxonomy" id="357276"/>
    <lineage>
        <taxon>Bacteria</taxon>
        <taxon>Pseudomonadati</taxon>
        <taxon>Bacteroidota</taxon>
        <taxon>Bacteroidia</taxon>
        <taxon>Bacteroidales</taxon>
        <taxon>Bacteroidaceae</taxon>
        <taxon>Phocaeicola</taxon>
    </lineage>
</organism>
<dbReference type="PROSITE" id="PS51257">
    <property type="entry name" value="PROKAR_LIPOPROTEIN"/>
    <property type="match status" value="1"/>
</dbReference>
<dbReference type="InterPro" id="IPR008254">
    <property type="entry name" value="Flavodoxin/NO_synth"/>
</dbReference>
<keyword evidence="1" id="KW-0732">Signal</keyword>
<evidence type="ECO:0000256" key="1">
    <source>
        <dbReference type="SAM" id="SignalP"/>
    </source>
</evidence>
<evidence type="ECO:0000313" key="3">
    <source>
        <dbReference type="EMBL" id="TDB08232.1"/>
    </source>
</evidence>
<gene>
    <name evidence="3" type="ORF">E1J06_13045</name>
</gene>
<feature type="domain" description="Flavodoxin-like" evidence="2">
    <location>
        <begin position="79"/>
        <end position="227"/>
    </location>
</feature>
<evidence type="ECO:0000313" key="4">
    <source>
        <dbReference type="Proteomes" id="UP000294834"/>
    </source>
</evidence>
<dbReference type="Gene3D" id="3.40.50.360">
    <property type="match status" value="1"/>
</dbReference>
<dbReference type="InterPro" id="IPR029039">
    <property type="entry name" value="Flavoprotein-like_sf"/>
</dbReference>
<dbReference type="RefSeq" id="WP_038607213.1">
    <property type="nucleotide sequence ID" value="NZ_CP046427.1"/>
</dbReference>
<dbReference type="KEGG" id="bdh:GV66_20255"/>
<dbReference type="EMBL" id="SLTX01000001">
    <property type="protein sequence ID" value="TDB08232.1"/>
    <property type="molecule type" value="Genomic_DNA"/>
</dbReference>
<accession>A0AAX2R602</accession>
<dbReference type="Pfam" id="PF12682">
    <property type="entry name" value="Flavodoxin_4"/>
    <property type="match status" value="1"/>
</dbReference>
<dbReference type="Proteomes" id="UP000294834">
    <property type="component" value="Unassembled WGS sequence"/>
</dbReference>
<dbReference type="AlphaFoldDB" id="A0AAX2R602"/>
<name>A0AAX2R602_9BACT</name>
<dbReference type="GO" id="GO:0010181">
    <property type="term" value="F:FMN binding"/>
    <property type="evidence" value="ECO:0007669"/>
    <property type="project" value="InterPro"/>
</dbReference>
<sequence>MKKGIITMSVLAIIACTITAYCWAAGNETVSERAYVAQSPSGQQVKSTSQSAKGKSLVVYFSVPETDGVDASSGASRLVSNGKVMGNTQYIASVISEATGSDLFEIKTVHTYPGSHKALIDAAKVEIDNNARPKLATHIQNLNDYDVVFIGFPNWWYNMPMPLYSFFDEYDFGGKTVIPFCTHGGSRFSDAIKTIRELEPKASVLDGYAIPRDRVSEAKPNVLNWLKRIGMAE</sequence>
<feature type="signal peptide" evidence="1">
    <location>
        <begin position="1"/>
        <end position="24"/>
    </location>
</feature>
<protein>
    <submittedName>
        <fullName evidence="3">Flavodoxin</fullName>
    </submittedName>
</protein>
<feature type="chain" id="PRO_5043813712" evidence="1">
    <location>
        <begin position="25"/>
        <end position="233"/>
    </location>
</feature>
<dbReference type="PANTHER" id="PTHR39201">
    <property type="entry name" value="EXPORTED PROTEIN-RELATED"/>
    <property type="match status" value="1"/>
</dbReference>